<sequence>MMFPTNEMEHALLHSRQIDSSQNIGYSSQMDNSEEQGSVDPVDNSPSTDDTSLSLTDSGILGKIQMPSTISLVAQVSNGFKEKDTPSTLCKSQRHHEDEDSSESETLNSSGFTEAYAKLNDQVPSVPRQRTVPETPSDCKTMQIHSEQDQEIRNVSTQKTPAETYKTPLVTNIPPMLNTERRSTPVDTLLRRARIQRLDTDSL</sequence>
<evidence type="ECO:0000313" key="2">
    <source>
        <dbReference type="Proteomes" id="UP000694941"/>
    </source>
</evidence>
<dbReference type="Proteomes" id="UP000694941">
    <property type="component" value="Unplaced"/>
</dbReference>
<organism evidence="2 3">
    <name type="scientific">Limulus polyphemus</name>
    <name type="common">Atlantic horseshoe crab</name>
    <dbReference type="NCBI Taxonomy" id="6850"/>
    <lineage>
        <taxon>Eukaryota</taxon>
        <taxon>Metazoa</taxon>
        <taxon>Ecdysozoa</taxon>
        <taxon>Arthropoda</taxon>
        <taxon>Chelicerata</taxon>
        <taxon>Merostomata</taxon>
        <taxon>Xiphosura</taxon>
        <taxon>Limulidae</taxon>
        <taxon>Limulus</taxon>
    </lineage>
</organism>
<feature type="region of interest" description="Disordered" evidence="1">
    <location>
        <begin position="145"/>
        <end position="166"/>
    </location>
</feature>
<gene>
    <name evidence="3" type="primary">LOC111088280</name>
</gene>
<dbReference type="GeneID" id="111088280"/>
<dbReference type="RefSeq" id="XP_022253643.1">
    <property type="nucleotide sequence ID" value="XM_022397935.1"/>
</dbReference>
<keyword evidence="2" id="KW-1185">Reference proteome</keyword>
<feature type="compositionally biased region" description="Low complexity" evidence="1">
    <location>
        <begin position="47"/>
        <end position="56"/>
    </location>
</feature>
<feature type="region of interest" description="Disordered" evidence="1">
    <location>
        <begin position="82"/>
        <end position="109"/>
    </location>
</feature>
<name>A0ABM1TCN7_LIMPO</name>
<feature type="region of interest" description="Disordered" evidence="1">
    <location>
        <begin position="1"/>
        <end position="56"/>
    </location>
</feature>
<proteinExistence type="predicted"/>
<feature type="compositionally biased region" description="Polar residues" evidence="1">
    <location>
        <begin position="18"/>
        <end position="31"/>
    </location>
</feature>
<protein>
    <submittedName>
        <fullName evidence="3">Uncharacterized protein LOC111088280</fullName>
    </submittedName>
</protein>
<reference evidence="3" key="1">
    <citation type="submission" date="2025-08" db="UniProtKB">
        <authorList>
            <consortium name="RefSeq"/>
        </authorList>
    </citation>
    <scope>IDENTIFICATION</scope>
    <source>
        <tissue evidence="3">Muscle</tissue>
    </source>
</reference>
<evidence type="ECO:0000256" key="1">
    <source>
        <dbReference type="SAM" id="MobiDB-lite"/>
    </source>
</evidence>
<evidence type="ECO:0000313" key="3">
    <source>
        <dbReference type="RefSeq" id="XP_022253643.1"/>
    </source>
</evidence>
<accession>A0ABM1TCN7</accession>